<dbReference type="PANTHER" id="PTHR21022:SF19">
    <property type="entry name" value="PREPHENATE DEHYDRATASE-RELATED"/>
    <property type="match status" value="1"/>
</dbReference>
<evidence type="ECO:0000313" key="13">
    <source>
        <dbReference type="EMBL" id="MDA0162004.1"/>
    </source>
</evidence>
<dbReference type="InterPro" id="IPR002912">
    <property type="entry name" value="ACT_dom"/>
</dbReference>
<sequence length="277" mass="28842">MRVAYLGPPGTVSDEALTAAAPDAEPVPLSTLRDVVLSVQERRVERALAPVENALEGGVDPVLDALALEAPDVALIGEVVQPVSYCLAAGRELPLDEITMVLSHPQALGQCKRWLATHMPGAAVVPAASTADAVRDVAQDGSGTHAAIGPRLAARRYGAVMLAEGLEDDAGNATRFAWIAHADAAPPPPEHGPSKTILVFWGMGSGASGWLVSCLAVFAFAGINLTRIESRPLRQGMGEYMFFLDLEGSTADPAVAGAVQGLKRHAEVVRVLGSFAT</sequence>
<dbReference type="InterPro" id="IPR018528">
    <property type="entry name" value="Preph_deHydtase_CS"/>
</dbReference>
<dbReference type="SUPFAM" id="SSF53850">
    <property type="entry name" value="Periplasmic binding protein-like II"/>
    <property type="match status" value="1"/>
</dbReference>
<name>A0A9X3MSV0_9ACTN</name>
<keyword evidence="10" id="KW-1133">Transmembrane helix</keyword>
<protein>
    <recommendedName>
        <fullName evidence="3 9">Prephenate dehydratase</fullName>
        <shortName evidence="9">PDT</shortName>
        <ecNumber evidence="2 9">4.2.1.51</ecNumber>
    </recommendedName>
</protein>
<dbReference type="PROSITE" id="PS51671">
    <property type="entry name" value="ACT"/>
    <property type="match status" value="1"/>
</dbReference>
<feature type="transmembrane region" description="Helical" evidence="10">
    <location>
        <begin position="198"/>
        <end position="225"/>
    </location>
</feature>
<organism evidence="13 14">
    <name type="scientific">Solirubrobacter ginsenosidimutans</name>
    <dbReference type="NCBI Taxonomy" id="490573"/>
    <lineage>
        <taxon>Bacteria</taxon>
        <taxon>Bacillati</taxon>
        <taxon>Actinomycetota</taxon>
        <taxon>Thermoleophilia</taxon>
        <taxon>Solirubrobacterales</taxon>
        <taxon>Solirubrobacteraceae</taxon>
        <taxon>Solirubrobacter</taxon>
    </lineage>
</organism>
<dbReference type="CDD" id="cd13532">
    <property type="entry name" value="PBP2_PDT_like"/>
    <property type="match status" value="1"/>
</dbReference>
<dbReference type="GO" id="GO:0009094">
    <property type="term" value="P:L-phenylalanine biosynthetic process"/>
    <property type="evidence" value="ECO:0007669"/>
    <property type="project" value="UniProtKB-KW"/>
</dbReference>
<dbReference type="Proteomes" id="UP001149140">
    <property type="component" value="Unassembled WGS sequence"/>
</dbReference>
<dbReference type="EC" id="4.2.1.51" evidence="2 9"/>
<dbReference type="PROSITE" id="PS00858">
    <property type="entry name" value="PREPHENATE_DEHYDR_2"/>
    <property type="match status" value="1"/>
</dbReference>
<evidence type="ECO:0000256" key="7">
    <source>
        <dbReference type="ARBA" id="ARBA00023239"/>
    </source>
</evidence>
<keyword evidence="4 9" id="KW-0028">Amino-acid biosynthesis</keyword>
<gene>
    <name evidence="9 13" type="primary">pheA</name>
    <name evidence="13" type="ORF">OM076_17145</name>
</gene>
<dbReference type="RefSeq" id="WP_270041239.1">
    <property type="nucleotide sequence ID" value="NZ_JAPDOD010000015.1"/>
</dbReference>
<evidence type="ECO:0000256" key="3">
    <source>
        <dbReference type="ARBA" id="ARBA00021872"/>
    </source>
</evidence>
<dbReference type="CDD" id="cd04905">
    <property type="entry name" value="ACT_CM-PDT"/>
    <property type="match status" value="1"/>
</dbReference>
<dbReference type="Gene3D" id="3.30.70.260">
    <property type="match status" value="1"/>
</dbReference>
<keyword evidence="10" id="KW-0472">Membrane</keyword>
<dbReference type="PROSITE" id="PS51171">
    <property type="entry name" value="PREPHENATE_DEHYDR_3"/>
    <property type="match status" value="1"/>
</dbReference>
<evidence type="ECO:0000256" key="5">
    <source>
        <dbReference type="ARBA" id="ARBA00023141"/>
    </source>
</evidence>
<evidence type="ECO:0000259" key="12">
    <source>
        <dbReference type="PROSITE" id="PS51671"/>
    </source>
</evidence>
<evidence type="ECO:0000256" key="4">
    <source>
        <dbReference type="ARBA" id="ARBA00022605"/>
    </source>
</evidence>
<dbReference type="NCBIfam" id="NF008865">
    <property type="entry name" value="PRK11898.1"/>
    <property type="match status" value="1"/>
</dbReference>
<dbReference type="SUPFAM" id="SSF55021">
    <property type="entry name" value="ACT-like"/>
    <property type="match status" value="1"/>
</dbReference>
<dbReference type="InterPro" id="IPR001086">
    <property type="entry name" value="Preph_deHydtase"/>
</dbReference>
<evidence type="ECO:0000256" key="6">
    <source>
        <dbReference type="ARBA" id="ARBA00023222"/>
    </source>
</evidence>
<dbReference type="GO" id="GO:0004664">
    <property type="term" value="F:prephenate dehydratase activity"/>
    <property type="evidence" value="ECO:0007669"/>
    <property type="project" value="UniProtKB-UniRule"/>
</dbReference>
<evidence type="ECO:0000256" key="1">
    <source>
        <dbReference type="ARBA" id="ARBA00004741"/>
    </source>
</evidence>
<dbReference type="PANTHER" id="PTHR21022">
    <property type="entry name" value="PREPHENATE DEHYDRATASE P PROTEIN"/>
    <property type="match status" value="1"/>
</dbReference>
<keyword evidence="7 9" id="KW-0456">Lyase</keyword>
<keyword evidence="5 9" id="KW-0057">Aromatic amino acid biosynthesis</keyword>
<keyword evidence="10" id="KW-0812">Transmembrane</keyword>
<dbReference type="GO" id="GO:0005737">
    <property type="term" value="C:cytoplasm"/>
    <property type="evidence" value="ECO:0007669"/>
    <property type="project" value="TreeGrafter"/>
</dbReference>
<dbReference type="InterPro" id="IPR045865">
    <property type="entry name" value="ACT-like_dom_sf"/>
</dbReference>
<dbReference type="AlphaFoldDB" id="A0A9X3MSV0"/>
<accession>A0A9X3MSV0</accession>
<comment type="caution">
    <text evidence="13">The sequence shown here is derived from an EMBL/GenBank/DDBJ whole genome shotgun (WGS) entry which is preliminary data.</text>
</comment>
<proteinExistence type="predicted"/>
<evidence type="ECO:0000256" key="2">
    <source>
        <dbReference type="ARBA" id="ARBA00013147"/>
    </source>
</evidence>
<feature type="domain" description="ACT" evidence="12">
    <location>
        <begin position="199"/>
        <end position="276"/>
    </location>
</feature>
<evidence type="ECO:0000259" key="11">
    <source>
        <dbReference type="PROSITE" id="PS51171"/>
    </source>
</evidence>
<reference evidence="13" key="1">
    <citation type="submission" date="2022-10" db="EMBL/GenBank/DDBJ databases">
        <title>The WGS of Solirubrobacter ginsenosidimutans DSM 21036.</title>
        <authorList>
            <person name="Jiang Z."/>
        </authorList>
    </citation>
    <scope>NUCLEOTIDE SEQUENCE</scope>
    <source>
        <strain evidence="13">DSM 21036</strain>
    </source>
</reference>
<dbReference type="Pfam" id="PF00800">
    <property type="entry name" value="PDT"/>
    <property type="match status" value="1"/>
</dbReference>
<evidence type="ECO:0000256" key="10">
    <source>
        <dbReference type="SAM" id="Phobius"/>
    </source>
</evidence>
<evidence type="ECO:0000256" key="9">
    <source>
        <dbReference type="RuleBase" id="RU361254"/>
    </source>
</evidence>
<feature type="domain" description="Prephenate dehydratase" evidence="11">
    <location>
        <begin position="2"/>
        <end position="181"/>
    </location>
</feature>
<keyword evidence="14" id="KW-1185">Reference proteome</keyword>
<dbReference type="EMBL" id="JAPDOD010000015">
    <property type="protein sequence ID" value="MDA0162004.1"/>
    <property type="molecule type" value="Genomic_DNA"/>
</dbReference>
<comment type="catalytic activity">
    <reaction evidence="8 9">
        <text>prephenate + H(+) = 3-phenylpyruvate + CO2 + H2O</text>
        <dbReference type="Rhea" id="RHEA:21648"/>
        <dbReference type="ChEBI" id="CHEBI:15377"/>
        <dbReference type="ChEBI" id="CHEBI:15378"/>
        <dbReference type="ChEBI" id="CHEBI:16526"/>
        <dbReference type="ChEBI" id="CHEBI:18005"/>
        <dbReference type="ChEBI" id="CHEBI:29934"/>
        <dbReference type="EC" id="4.2.1.51"/>
    </reaction>
</comment>
<evidence type="ECO:0000256" key="8">
    <source>
        <dbReference type="ARBA" id="ARBA00047848"/>
    </source>
</evidence>
<dbReference type="Gene3D" id="3.40.190.10">
    <property type="entry name" value="Periplasmic binding protein-like II"/>
    <property type="match status" value="2"/>
</dbReference>
<comment type="pathway">
    <text evidence="1 9">Amino-acid biosynthesis; L-phenylalanine biosynthesis; phenylpyruvate from prephenate: step 1/1.</text>
</comment>
<keyword evidence="6 9" id="KW-0584">Phenylalanine biosynthesis</keyword>
<evidence type="ECO:0000313" key="14">
    <source>
        <dbReference type="Proteomes" id="UP001149140"/>
    </source>
</evidence>